<dbReference type="AlphaFoldDB" id="A0AAU8DLU9"/>
<protein>
    <recommendedName>
        <fullName evidence="4">GerMN domain-containing protein</fullName>
    </recommendedName>
</protein>
<evidence type="ECO:0008006" key="4">
    <source>
        <dbReference type="Google" id="ProtNLM"/>
    </source>
</evidence>
<sequence length="379" mass="39156">MRSPLALLATVVLAIAAVGCGAQTTSGSPRTPGPHTTGAPTAPQFDPAPSTVVIEVAAGRATVAGPQGTSRLRVYGDGRVERTAPDGIGTVRLKLDGDGVATLLAAAHRLGMLSDPDLGDVMITDVGSTSLTIRLPDRTIDLDVIGPGIKGAGSPSVEQARADFSAFVAQLWSLDGVGIAQPPRTQYPQTVAVSAFTDHDSSPGAPWPLVDPARSVFAASSCALVSGADVKRLAGLLTEQQRSDGRDGDITVATGDVGVPALVLHVSSEHPQCTPAPTVRTPLPELPWTADGREHAGQWQRWQADGALDRAGDRGAFPASDLDDYELQYISGTVDGTPVVDVVGTPDDEHAGRDDIPAFVSRVDLSPADGPVVTRTLRS</sequence>
<evidence type="ECO:0000256" key="2">
    <source>
        <dbReference type="SAM" id="SignalP"/>
    </source>
</evidence>
<keyword evidence="2" id="KW-0732">Signal</keyword>
<evidence type="ECO:0000256" key="1">
    <source>
        <dbReference type="SAM" id="MobiDB-lite"/>
    </source>
</evidence>
<name>A0AAU8DLU9_9ACTN</name>
<proteinExistence type="predicted"/>
<dbReference type="RefSeq" id="WP_353648583.1">
    <property type="nucleotide sequence ID" value="NZ_CP159218.1"/>
</dbReference>
<feature type="chain" id="PRO_5043560439" description="GerMN domain-containing protein" evidence="2">
    <location>
        <begin position="23"/>
        <end position="379"/>
    </location>
</feature>
<feature type="signal peptide" evidence="2">
    <location>
        <begin position="1"/>
        <end position="22"/>
    </location>
</feature>
<dbReference type="EMBL" id="CP159218">
    <property type="protein sequence ID" value="XCG62968.1"/>
    <property type="molecule type" value="Genomic_DNA"/>
</dbReference>
<dbReference type="PROSITE" id="PS51257">
    <property type="entry name" value="PROKAR_LIPOPROTEIN"/>
    <property type="match status" value="1"/>
</dbReference>
<feature type="region of interest" description="Disordered" evidence="1">
    <location>
        <begin position="23"/>
        <end position="47"/>
    </location>
</feature>
<evidence type="ECO:0000313" key="3">
    <source>
        <dbReference type="EMBL" id="XCG62968.1"/>
    </source>
</evidence>
<accession>A0AAU8DLU9</accession>
<feature type="compositionally biased region" description="Low complexity" evidence="1">
    <location>
        <begin position="33"/>
        <end position="43"/>
    </location>
</feature>
<organism evidence="3">
    <name type="scientific">Nakamurella sp. A5-74</name>
    <dbReference type="NCBI Taxonomy" id="3158264"/>
    <lineage>
        <taxon>Bacteria</taxon>
        <taxon>Bacillati</taxon>
        <taxon>Actinomycetota</taxon>
        <taxon>Actinomycetes</taxon>
        <taxon>Nakamurellales</taxon>
        <taxon>Nakamurellaceae</taxon>
        <taxon>Nakamurella</taxon>
    </lineage>
</organism>
<reference evidence="3" key="1">
    <citation type="submission" date="2024-05" db="EMBL/GenBank/DDBJ databases">
        <authorList>
            <person name="Cai S.Y."/>
            <person name="Jin L.M."/>
            <person name="Li H.R."/>
        </authorList>
    </citation>
    <scope>NUCLEOTIDE SEQUENCE</scope>
    <source>
        <strain evidence="3">A5-74</strain>
    </source>
</reference>
<gene>
    <name evidence="3" type="ORF">ABLG96_17400</name>
</gene>